<dbReference type="PANTHER" id="PTHR30270:SF0">
    <property type="entry name" value="THIAMINE-MONOPHOSPHATE KINASE"/>
    <property type="match status" value="1"/>
</dbReference>
<evidence type="ECO:0000256" key="1">
    <source>
        <dbReference type="HAMAP-Rule" id="MF_02128"/>
    </source>
</evidence>
<dbReference type="InterPro" id="IPR036676">
    <property type="entry name" value="PurM-like_C_sf"/>
</dbReference>
<dbReference type="GO" id="GO:0009229">
    <property type="term" value="P:thiamine diphosphate biosynthetic process"/>
    <property type="evidence" value="ECO:0007669"/>
    <property type="project" value="UniProtKB-UniRule"/>
</dbReference>
<feature type="binding site" evidence="1">
    <location>
        <position position="125"/>
    </location>
    <ligand>
        <name>Mg(2+)</name>
        <dbReference type="ChEBI" id="CHEBI:18420"/>
        <label>1</label>
    </ligand>
</feature>
<organism evidence="3 4">
    <name type="scientific">Polycladospora coralii</name>
    <dbReference type="NCBI Taxonomy" id="2771432"/>
    <lineage>
        <taxon>Bacteria</taxon>
        <taxon>Bacillati</taxon>
        <taxon>Bacillota</taxon>
        <taxon>Bacilli</taxon>
        <taxon>Bacillales</taxon>
        <taxon>Thermoactinomycetaceae</taxon>
        <taxon>Polycladospora</taxon>
    </lineage>
</organism>
<dbReference type="Gene3D" id="3.30.1330.10">
    <property type="entry name" value="PurM-like, N-terminal domain"/>
    <property type="match status" value="1"/>
</dbReference>
<dbReference type="Proteomes" id="UP000661691">
    <property type="component" value="Unassembled WGS sequence"/>
</dbReference>
<dbReference type="SUPFAM" id="SSF56042">
    <property type="entry name" value="PurM C-terminal domain-like"/>
    <property type="match status" value="1"/>
</dbReference>
<feature type="binding site" evidence="1">
    <location>
        <position position="107"/>
    </location>
    <ligand>
        <name>ATP</name>
        <dbReference type="ChEBI" id="CHEBI:30616"/>
    </ligand>
</feature>
<keyword evidence="1" id="KW-0547">Nucleotide-binding</keyword>
<dbReference type="InterPro" id="IPR006283">
    <property type="entry name" value="ThiL-like"/>
</dbReference>
<dbReference type="InterPro" id="IPR016188">
    <property type="entry name" value="PurM-like_N"/>
</dbReference>
<evidence type="ECO:0000313" key="4">
    <source>
        <dbReference type="Proteomes" id="UP000661691"/>
    </source>
</evidence>
<feature type="binding site" evidence="1">
    <location>
        <position position="55"/>
    </location>
    <ligand>
        <name>substrate</name>
    </ligand>
</feature>
<comment type="caution">
    <text evidence="1">Lacks conserved residue(s) required for the propagation of feature annotation.</text>
</comment>
<gene>
    <name evidence="1 3" type="primary">thiL</name>
    <name evidence="3" type="ORF">IC620_07940</name>
</gene>
<reference evidence="3" key="1">
    <citation type="submission" date="2020-09" db="EMBL/GenBank/DDBJ databases">
        <title>A novel bacterium of genus Hazenella, isolated from South China Sea.</title>
        <authorList>
            <person name="Huang H."/>
            <person name="Mo K."/>
            <person name="Hu Y."/>
        </authorList>
    </citation>
    <scope>NUCLEOTIDE SEQUENCE</scope>
    <source>
        <strain evidence="3">IB182357</strain>
    </source>
</reference>
<proteinExistence type="inferred from homology"/>
<name>A0A926N8W8_9BACL</name>
<dbReference type="NCBIfam" id="TIGR01379">
    <property type="entry name" value="thiL"/>
    <property type="match status" value="1"/>
</dbReference>
<dbReference type="PANTHER" id="PTHR30270">
    <property type="entry name" value="THIAMINE-MONOPHOSPHATE KINASE"/>
    <property type="match status" value="1"/>
</dbReference>
<dbReference type="InterPro" id="IPR036921">
    <property type="entry name" value="PurM-like_N_sf"/>
</dbReference>
<keyword evidence="1" id="KW-0067">ATP-binding</keyword>
<comment type="similarity">
    <text evidence="1">Belongs to the thiamine-monophosphate kinase family.</text>
</comment>
<feature type="binding site" evidence="1">
    <location>
        <begin position="124"/>
        <end position="125"/>
    </location>
    <ligand>
        <name>ATP</name>
        <dbReference type="ChEBI" id="CHEBI:30616"/>
    </ligand>
</feature>
<dbReference type="GO" id="GO:0000287">
    <property type="term" value="F:magnesium ion binding"/>
    <property type="evidence" value="ECO:0007669"/>
    <property type="project" value="UniProtKB-UniRule"/>
</dbReference>
<keyword evidence="4" id="KW-1185">Reference proteome</keyword>
<feature type="binding site" evidence="1">
    <location>
        <position position="327"/>
    </location>
    <ligand>
        <name>substrate</name>
    </ligand>
</feature>
<feature type="binding site" evidence="1">
    <location>
        <position position="48"/>
    </location>
    <ligand>
        <name>Mg(2+)</name>
        <dbReference type="ChEBI" id="CHEBI:18420"/>
        <label>1</label>
    </ligand>
</feature>
<keyword evidence="1 3" id="KW-0418">Kinase</keyword>
<dbReference type="SUPFAM" id="SSF55326">
    <property type="entry name" value="PurM N-terminal domain-like"/>
    <property type="match status" value="1"/>
</dbReference>
<evidence type="ECO:0000313" key="3">
    <source>
        <dbReference type="EMBL" id="MBD1372291.1"/>
    </source>
</evidence>
<dbReference type="GO" id="GO:0009228">
    <property type="term" value="P:thiamine biosynthetic process"/>
    <property type="evidence" value="ECO:0007669"/>
    <property type="project" value="UniProtKB-KW"/>
</dbReference>
<feature type="binding site" evidence="1">
    <location>
        <position position="77"/>
    </location>
    <ligand>
        <name>Mg(2+)</name>
        <dbReference type="ChEBI" id="CHEBI:18420"/>
        <label>3</label>
    </ligand>
</feature>
<dbReference type="GO" id="GO:0009030">
    <property type="term" value="F:thiamine-phosphate kinase activity"/>
    <property type="evidence" value="ECO:0007669"/>
    <property type="project" value="UniProtKB-UniRule"/>
</dbReference>
<accession>A0A926N8W8</accession>
<dbReference type="PIRSF" id="PIRSF005303">
    <property type="entry name" value="Thiam_monoph_kin"/>
    <property type="match status" value="1"/>
</dbReference>
<dbReference type="HAMAP" id="MF_02128">
    <property type="entry name" value="TMP_kinase"/>
    <property type="match status" value="1"/>
</dbReference>
<feature type="binding site" evidence="1">
    <location>
        <position position="31"/>
    </location>
    <ligand>
        <name>Mg(2+)</name>
        <dbReference type="ChEBI" id="CHEBI:18420"/>
        <label>3</label>
    </ligand>
</feature>
<dbReference type="CDD" id="cd02194">
    <property type="entry name" value="ThiL"/>
    <property type="match status" value="1"/>
</dbReference>
<feature type="domain" description="PurM-like N-terminal" evidence="2">
    <location>
        <begin position="29"/>
        <end position="143"/>
    </location>
</feature>
<protein>
    <recommendedName>
        <fullName evidence="1">Thiamine-monophosphate kinase</fullName>
        <shortName evidence="1">TMP kinase</shortName>
        <shortName evidence="1">Thiamine-phosphate kinase</shortName>
        <ecNumber evidence="1">2.7.4.16</ecNumber>
    </recommendedName>
</protein>
<feature type="binding site" evidence="1">
    <location>
        <position position="77"/>
    </location>
    <ligand>
        <name>Mg(2+)</name>
        <dbReference type="ChEBI" id="CHEBI:18420"/>
        <label>4</label>
    </ligand>
</feature>
<sequence>MQDEFELIQSLLSERVDVEGSHTIEVDAGDDAAVFLPSPSLSIVTACDTMVENVHFTKETMRPFDIGWKLLASNLSDLAAMGGVGKYILLSIAIPPTWSETEMIGIYEGINDLARKEQVRLIGGDTVSTSGELILTLTILGEIPPGKALLRSSAMPGDLVFVTGHLGDAAAGLHILLSQSETYQAAFPVLVEAHKRPRAQLQIGEWLLHSGYRPACDDVSDGLAREAYEIAEASHVKLVIQPEWIPISTACQTYASRIQYNPIEWALNGGEDYQLLGTISPAGWKELQQKAIACGWKVTQIGYVEPGTGTVEMEVSGKRRELQTKGYNHFAK</sequence>
<dbReference type="EMBL" id="JACXAH010000009">
    <property type="protein sequence ID" value="MBD1372291.1"/>
    <property type="molecule type" value="Genomic_DNA"/>
</dbReference>
<evidence type="ECO:0000259" key="2">
    <source>
        <dbReference type="Pfam" id="PF00586"/>
    </source>
</evidence>
<feature type="binding site" evidence="1">
    <location>
        <position position="48"/>
    </location>
    <ligand>
        <name>Mg(2+)</name>
        <dbReference type="ChEBI" id="CHEBI:18420"/>
        <label>2</label>
    </ligand>
</feature>
<dbReference type="GO" id="GO:0005524">
    <property type="term" value="F:ATP binding"/>
    <property type="evidence" value="ECO:0007669"/>
    <property type="project" value="UniProtKB-UniRule"/>
</dbReference>
<feature type="binding site" evidence="1">
    <location>
        <position position="77"/>
    </location>
    <ligand>
        <name>Mg(2+)</name>
        <dbReference type="ChEBI" id="CHEBI:18420"/>
        <label>2</label>
    </ligand>
</feature>
<dbReference type="AlphaFoldDB" id="A0A926N8W8"/>
<dbReference type="Pfam" id="PF00586">
    <property type="entry name" value="AIRS"/>
    <property type="match status" value="1"/>
</dbReference>
<dbReference type="EC" id="2.7.4.16" evidence="1"/>
<feature type="binding site" evidence="1">
    <location>
        <position position="271"/>
    </location>
    <ligand>
        <name>substrate</name>
    </ligand>
</feature>
<comment type="catalytic activity">
    <reaction evidence="1">
        <text>thiamine phosphate + ATP = thiamine diphosphate + ADP</text>
        <dbReference type="Rhea" id="RHEA:15913"/>
        <dbReference type="ChEBI" id="CHEBI:30616"/>
        <dbReference type="ChEBI" id="CHEBI:37575"/>
        <dbReference type="ChEBI" id="CHEBI:58937"/>
        <dbReference type="ChEBI" id="CHEBI:456216"/>
        <dbReference type="EC" id="2.7.4.16"/>
    </reaction>
</comment>
<keyword evidence="1 3" id="KW-0808">Transferase</keyword>
<feature type="binding site" evidence="1">
    <location>
        <position position="151"/>
    </location>
    <ligand>
        <name>ATP</name>
        <dbReference type="ChEBI" id="CHEBI:30616"/>
    </ligand>
</feature>
<comment type="function">
    <text evidence="1">Catalyzes the ATP-dependent phosphorylation of thiamine-monophosphate (TMP) to form thiamine-pyrophosphate (TPP), the active form of vitamin B1.</text>
</comment>
<keyword evidence="1" id="KW-0460">Magnesium</keyword>
<dbReference type="RefSeq" id="WP_191141935.1">
    <property type="nucleotide sequence ID" value="NZ_JACXAH010000009.1"/>
</dbReference>
<feature type="binding site" evidence="1">
    <location>
        <position position="220"/>
    </location>
    <ligand>
        <name>ATP</name>
        <dbReference type="ChEBI" id="CHEBI:30616"/>
    </ligand>
</feature>
<keyword evidence="1" id="KW-0479">Metal-binding</keyword>
<feature type="binding site" evidence="1">
    <location>
        <position position="221"/>
    </location>
    <ligand>
        <name>Mg(2+)</name>
        <dbReference type="ChEBI" id="CHEBI:18420"/>
        <label>5</label>
    </ligand>
</feature>
<feature type="binding site" evidence="1">
    <location>
        <position position="31"/>
    </location>
    <ligand>
        <name>Mg(2+)</name>
        <dbReference type="ChEBI" id="CHEBI:18420"/>
        <label>4</label>
    </ligand>
</feature>
<dbReference type="Gene3D" id="3.90.650.10">
    <property type="entry name" value="PurM-like C-terminal domain"/>
    <property type="match status" value="1"/>
</dbReference>
<comment type="pathway">
    <text evidence="1">Cofactor biosynthesis; thiamine diphosphate biosynthesis; thiamine diphosphate from thiamine phosphate: step 1/1.</text>
</comment>
<feature type="binding site" evidence="1">
    <location>
        <position position="218"/>
    </location>
    <ligand>
        <name>Mg(2+)</name>
        <dbReference type="ChEBI" id="CHEBI:18420"/>
        <label>3</label>
    </ligand>
</feature>
<keyword evidence="1" id="KW-0784">Thiamine biosynthesis</keyword>
<comment type="caution">
    <text evidence="3">The sequence shown here is derived from an EMBL/GenBank/DDBJ whole genome shotgun (WGS) entry which is preliminary data.</text>
</comment>
<comment type="miscellaneous">
    <text evidence="1">Reaction mechanism of ThiL seems to utilize a direct, inline transfer of the gamma-phosphate of ATP to TMP rather than a phosphorylated enzyme intermediate.</text>
</comment>